<dbReference type="Gene3D" id="3.90.226.10">
    <property type="entry name" value="2-enoyl-CoA Hydratase, Chain A, domain 1"/>
    <property type="match status" value="1"/>
</dbReference>
<dbReference type="InterPro" id="IPR001753">
    <property type="entry name" value="Enoyl-CoA_hydra/iso"/>
</dbReference>
<comment type="caution">
    <text evidence="4">The sequence shown here is derived from an EMBL/GenBank/DDBJ whole genome shotgun (WGS) entry which is preliminary data.</text>
</comment>
<gene>
    <name evidence="4" type="ORF">ACBP88_11530</name>
</gene>
<dbReference type="PANTHER" id="PTHR11941">
    <property type="entry name" value="ENOYL-COA HYDRATASE-RELATED"/>
    <property type="match status" value="1"/>
</dbReference>
<dbReference type="CDD" id="cd06558">
    <property type="entry name" value="crotonase-like"/>
    <property type="match status" value="1"/>
</dbReference>
<accession>A0ABV4IGK9</accession>
<dbReference type="InterPro" id="IPR029045">
    <property type="entry name" value="ClpP/crotonase-like_dom_sf"/>
</dbReference>
<name>A0ABV4IGK9_9BURK</name>
<dbReference type="PANTHER" id="PTHR11941:SF54">
    <property type="entry name" value="ENOYL-COA HYDRATASE, MITOCHONDRIAL"/>
    <property type="match status" value="1"/>
</dbReference>
<evidence type="ECO:0000256" key="2">
    <source>
        <dbReference type="ARBA" id="ARBA00023239"/>
    </source>
</evidence>
<dbReference type="Gene3D" id="1.10.12.10">
    <property type="entry name" value="Lyase 2-enoyl-coa Hydratase, Chain A, domain 2"/>
    <property type="match status" value="1"/>
</dbReference>
<reference evidence="4 5" key="1">
    <citation type="submission" date="2024-08" db="EMBL/GenBank/DDBJ databases">
        <authorList>
            <person name="Feng Z."/>
            <person name="Ronholm J."/>
        </authorList>
    </citation>
    <scope>NUCLEOTIDE SEQUENCE [LARGE SCALE GENOMIC DNA]</scope>
    <source>
        <strain evidence="4 5">4-AB0-8</strain>
    </source>
</reference>
<evidence type="ECO:0000313" key="4">
    <source>
        <dbReference type="EMBL" id="MEZ2740069.1"/>
    </source>
</evidence>
<dbReference type="RefSeq" id="WP_370892613.1">
    <property type="nucleotide sequence ID" value="NZ_JBGJLR010000012.1"/>
</dbReference>
<dbReference type="Proteomes" id="UP001567350">
    <property type="component" value="Unassembled WGS sequence"/>
</dbReference>
<sequence length="248" mass="26524">MDEQGQPTGIVEVAITNSGKLNAMTRKMWRELRSVFEAIHNNSAARCVVIYGQGESFCAGGDISEYPAFRFDPITLAAFHEDDVWGGLHAILACDVPVIASIQGACMGAGVEIASCCDVRLVAETARFGAPIAKLGFPMAPKELELVASALGGHTARRMLLEAAVFSAHEMAAIGWCAQPLSKQQLPLEVARTASRIASLAPQAARLNKQTMRSLASGRPVPTPYAYANSVEHREGIGAFLEKRAPIF</sequence>
<dbReference type="InterPro" id="IPR014748">
    <property type="entry name" value="Enoyl-CoA_hydra_C"/>
</dbReference>
<comment type="similarity">
    <text evidence="1 3">Belongs to the enoyl-CoA hydratase/isomerase family.</text>
</comment>
<protein>
    <submittedName>
        <fullName evidence="4">Enoyl-CoA hydratase/isomerase family protein</fullName>
    </submittedName>
</protein>
<dbReference type="InterPro" id="IPR018376">
    <property type="entry name" value="Enoyl-CoA_hyd/isom_CS"/>
</dbReference>
<organism evidence="4 5">
    <name type="scientific">Comamonas jiangduensis</name>
    <dbReference type="NCBI Taxonomy" id="1194168"/>
    <lineage>
        <taxon>Bacteria</taxon>
        <taxon>Pseudomonadati</taxon>
        <taxon>Pseudomonadota</taxon>
        <taxon>Betaproteobacteria</taxon>
        <taxon>Burkholderiales</taxon>
        <taxon>Comamonadaceae</taxon>
        <taxon>Comamonas</taxon>
    </lineage>
</organism>
<evidence type="ECO:0000313" key="5">
    <source>
        <dbReference type="Proteomes" id="UP001567350"/>
    </source>
</evidence>
<dbReference type="EMBL" id="JBGJLR010000012">
    <property type="protein sequence ID" value="MEZ2740069.1"/>
    <property type="molecule type" value="Genomic_DNA"/>
</dbReference>
<dbReference type="SUPFAM" id="SSF52096">
    <property type="entry name" value="ClpP/crotonase"/>
    <property type="match status" value="1"/>
</dbReference>
<dbReference type="PROSITE" id="PS00166">
    <property type="entry name" value="ENOYL_COA_HYDRATASE"/>
    <property type="match status" value="1"/>
</dbReference>
<keyword evidence="5" id="KW-1185">Reference proteome</keyword>
<keyword evidence="2" id="KW-0456">Lyase</keyword>
<evidence type="ECO:0000256" key="3">
    <source>
        <dbReference type="RuleBase" id="RU003707"/>
    </source>
</evidence>
<proteinExistence type="inferred from homology"/>
<evidence type="ECO:0000256" key="1">
    <source>
        <dbReference type="ARBA" id="ARBA00005254"/>
    </source>
</evidence>
<dbReference type="Pfam" id="PF00378">
    <property type="entry name" value="ECH_1"/>
    <property type="match status" value="1"/>
</dbReference>